<dbReference type="EMBL" id="AWWV01001031">
    <property type="protein sequence ID" value="OMP11685.1"/>
    <property type="molecule type" value="Genomic_DNA"/>
</dbReference>
<gene>
    <name evidence="2" type="ORF">CCACVL1_00344</name>
</gene>
<accession>A0A1R3KX68</accession>
<evidence type="ECO:0000313" key="2">
    <source>
        <dbReference type="EMBL" id="OMP11685.1"/>
    </source>
</evidence>
<protein>
    <submittedName>
        <fullName evidence="2">Uncharacterized protein</fullName>
    </submittedName>
</protein>
<dbReference type="Proteomes" id="UP000188268">
    <property type="component" value="Unassembled WGS sequence"/>
</dbReference>
<feature type="region of interest" description="Disordered" evidence="1">
    <location>
        <begin position="1"/>
        <end position="21"/>
    </location>
</feature>
<organism evidence="2 3">
    <name type="scientific">Corchorus capsularis</name>
    <name type="common">Jute</name>
    <dbReference type="NCBI Taxonomy" id="210143"/>
    <lineage>
        <taxon>Eukaryota</taxon>
        <taxon>Viridiplantae</taxon>
        <taxon>Streptophyta</taxon>
        <taxon>Embryophyta</taxon>
        <taxon>Tracheophyta</taxon>
        <taxon>Spermatophyta</taxon>
        <taxon>Magnoliopsida</taxon>
        <taxon>eudicotyledons</taxon>
        <taxon>Gunneridae</taxon>
        <taxon>Pentapetalae</taxon>
        <taxon>rosids</taxon>
        <taxon>malvids</taxon>
        <taxon>Malvales</taxon>
        <taxon>Malvaceae</taxon>
        <taxon>Grewioideae</taxon>
        <taxon>Apeibeae</taxon>
        <taxon>Corchorus</taxon>
    </lineage>
</organism>
<keyword evidence="3" id="KW-1185">Reference proteome</keyword>
<proteinExistence type="predicted"/>
<dbReference type="Gramene" id="OMP11685">
    <property type="protein sequence ID" value="OMP11685"/>
    <property type="gene ID" value="CCACVL1_00344"/>
</dbReference>
<evidence type="ECO:0000256" key="1">
    <source>
        <dbReference type="SAM" id="MobiDB-lite"/>
    </source>
</evidence>
<comment type="caution">
    <text evidence="2">The sequence shown here is derived from an EMBL/GenBank/DDBJ whole genome shotgun (WGS) entry which is preliminary data.</text>
</comment>
<reference evidence="2 3" key="1">
    <citation type="submission" date="2013-09" db="EMBL/GenBank/DDBJ databases">
        <title>Corchorus capsularis genome sequencing.</title>
        <authorList>
            <person name="Alam M."/>
            <person name="Haque M.S."/>
            <person name="Islam M.S."/>
            <person name="Emdad E.M."/>
            <person name="Islam M.M."/>
            <person name="Ahmed B."/>
            <person name="Halim A."/>
            <person name="Hossen Q.M.M."/>
            <person name="Hossain M.Z."/>
            <person name="Ahmed R."/>
            <person name="Khan M.M."/>
            <person name="Islam R."/>
            <person name="Rashid M.M."/>
            <person name="Khan S.A."/>
            <person name="Rahman M.S."/>
            <person name="Alam M."/>
        </authorList>
    </citation>
    <scope>NUCLEOTIDE SEQUENCE [LARGE SCALE GENOMIC DNA]</scope>
    <source>
        <strain evidence="3">cv. CVL-1</strain>
        <tissue evidence="2">Whole seedling</tissue>
    </source>
</reference>
<sequence length="21" mass="2212">MEGKVKGVGSPGKENPIFSHL</sequence>
<name>A0A1R3KX68_COCAP</name>
<dbReference type="AlphaFoldDB" id="A0A1R3KX68"/>
<evidence type="ECO:0000313" key="3">
    <source>
        <dbReference type="Proteomes" id="UP000188268"/>
    </source>
</evidence>